<sequence>MSTEVQYGVLPPVPQQQRRFSWLTFAVGTIFGAVLLGGTWGLVAIASSTVKPDSFSLRGSMTLYDTKSAVNGCLGSGGYSDIHTGASVTVYGASGSVVGNGHLGPGKSATSGSCAYSLLVENVPEGEKFYQVEVSHRGKITVTAENAKAGLVALSLGD</sequence>
<dbReference type="EMBL" id="JAGGMS010000001">
    <property type="protein sequence ID" value="MBP2180594.1"/>
    <property type="molecule type" value="Genomic_DNA"/>
</dbReference>
<evidence type="ECO:0000313" key="2">
    <source>
        <dbReference type="EMBL" id="MBP2180594.1"/>
    </source>
</evidence>
<keyword evidence="1" id="KW-0812">Transmembrane</keyword>
<dbReference type="Proteomes" id="UP000741013">
    <property type="component" value="Unassembled WGS sequence"/>
</dbReference>
<proteinExistence type="predicted"/>
<keyword evidence="1" id="KW-1133">Transmembrane helix</keyword>
<protein>
    <submittedName>
        <fullName evidence="2">Uncharacterized protein</fullName>
    </submittedName>
</protein>
<organism evidence="2 3">
    <name type="scientific">Amycolatopsis magusensis</name>
    <dbReference type="NCBI Taxonomy" id="882444"/>
    <lineage>
        <taxon>Bacteria</taxon>
        <taxon>Bacillati</taxon>
        <taxon>Actinomycetota</taxon>
        <taxon>Actinomycetes</taxon>
        <taxon>Pseudonocardiales</taxon>
        <taxon>Pseudonocardiaceae</taxon>
        <taxon>Amycolatopsis</taxon>
    </lineage>
</organism>
<reference evidence="2 3" key="1">
    <citation type="submission" date="2021-03" db="EMBL/GenBank/DDBJ databases">
        <title>Sequencing the genomes of 1000 actinobacteria strains.</title>
        <authorList>
            <person name="Klenk H.-P."/>
        </authorList>
    </citation>
    <scope>NUCLEOTIDE SEQUENCE [LARGE SCALE GENOMIC DNA]</scope>
    <source>
        <strain evidence="2 3">DSM 45510</strain>
    </source>
</reference>
<gene>
    <name evidence="2" type="ORF">JOM49_002120</name>
</gene>
<dbReference type="RefSeq" id="WP_209664126.1">
    <property type="nucleotide sequence ID" value="NZ_JAGGMS010000001.1"/>
</dbReference>
<accession>A0ABS4PP30</accession>
<evidence type="ECO:0000256" key="1">
    <source>
        <dbReference type="SAM" id="Phobius"/>
    </source>
</evidence>
<keyword evidence="1" id="KW-0472">Membrane</keyword>
<name>A0ABS4PP30_9PSEU</name>
<keyword evidence="3" id="KW-1185">Reference proteome</keyword>
<comment type="caution">
    <text evidence="2">The sequence shown here is derived from an EMBL/GenBank/DDBJ whole genome shotgun (WGS) entry which is preliminary data.</text>
</comment>
<evidence type="ECO:0000313" key="3">
    <source>
        <dbReference type="Proteomes" id="UP000741013"/>
    </source>
</evidence>
<feature type="transmembrane region" description="Helical" evidence="1">
    <location>
        <begin position="20"/>
        <end position="46"/>
    </location>
</feature>